<keyword evidence="2" id="KW-0812">Transmembrane</keyword>
<feature type="compositionally biased region" description="Basic residues" evidence="1">
    <location>
        <begin position="442"/>
        <end position="451"/>
    </location>
</feature>
<feature type="compositionally biased region" description="Basic residues" evidence="1">
    <location>
        <begin position="473"/>
        <end position="482"/>
    </location>
</feature>
<feature type="compositionally biased region" description="Basic and acidic residues" evidence="1">
    <location>
        <begin position="424"/>
        <end position="441"/>
    </location>
</feature>
<dbReference type="AlphaFoldDB" id="A0AAI8YIN9"/>
<dbReference type="EMBL" id="CAUWAG010000008">
    <property type="protein sequence ID" value="CAJ2506195.1"/>
    <property type="molecule type" value="Genomic_DNA"/>
</dbReference>
<keyword evidence="4" id="KW-1185">Reference proteome</keyword>
<organism evidence="3 4">
    <name type="scientific">Anthostomella pinea</name>
    <dbReference type="NCBI Taxonomy" id="933095"/>
    <lineage>
        <taxon>Eukaryota</taxon>
        <taxon>Fungi</taxon>
        <taxon>Dikarya</taxon>
        <taxon>Ascomycota</taxon>
        <taxon>Pezizomycotina</taxon>
        <taxon>Sordariomycetes</taxon>
        <taxon>Xylariomycetidae</taxon>
        <taxon>Xylariales</taxon>
        <taxon>Xylariaceae</taxon>
        <taxon>Anthostomella</taxon>
    </lineage>
</organism>
<comment type="caution">
    <text evidence="3">The sequence shown here is derived from an EMBL/GenBank/DDBJ whole genome shotgun (WGS) entry which is preliminary data.</text>
</comment>
<proteinExistence type="predicted"/>
<gene>
    <name evidence="3" type="ORF">KHLLAP_LOCUS6663</name>
</gene>
<feature type="transmembrane region" description="Helical" evidence="2">
    <location>
        <begin position="143"/>
        <end position="162"/>
    </location>
</feature>
<protein>
    <submittedName>
        <fullName evidence="3">Uu.00g003250.m01.CDS01</fullName>
    </submittedName>
</protein>
<feature type="region of interest" description="Disordered" evidence="1">
    <location>
        <begin position="413"/>
        <end position="510"/>
    </location>
</feature>
<feature type="transmembrane region" description="Helical" evidence="2">
    <location>
        <begin position="174"/>
        <end position="197"/>
    </location>
</feature>
<dbReference type="Proteomes" id="UP001295740">
    <property type="component" value="Unassembled WGS sequence"/>
</dbReference>
<sequence length="543" mass="60013">MAPVPFQHPVRYGPIAFAGAHIYSVVYLTYTVADSLYTSYKSLGPAADTRSRIAQRRRLVPAFLGLAVAAISVAAYSYIASARLSYGNWAYEHGLDLPSRLVGEDGVIHNTKNSSQLYLTQWMSDTPIYHDALEIVAEKARRFWWGQQIDLATTAFSMLLSIEGRRRKIPMLSAFMVLAHLVNLSFAQNLFYVAVLLTPFPLPSGDEDLELPVLPMPNSTWTRIRNMLRLPKPANWLPSPALLFGALMLNFISTFLLPYAAETPSFPKVVMLARTTTFLPLILPKIVPVKWGAVHEHPHEAYATFTKLFRFFSLASFALHAKATFVGLVSNAPSSHYHRHSAFIPWDVEERSKWERTTTAIHKVLGSVHDHPVVAAVGWDVLICTLSLGLWAAVRATDVQDILKSAVPFYGSTSRAESTPVEDETPKTPEKAEFVDHEHGMTLRRRGRPTKSRVGSIARSSSGVSEDVTPASTRKRGRPRKVKQPEEDKAYEPTPSEAAQLAEGDELPEELDWEAGTLAWGLAAFGGLTSACAGVFGGECVSR</sequence>
<feature type="transmembrane region" description="Helical" evidence="2">
    <location>
        <begin position="236"/>
        <end position="257"/>
    </location>
</feature>
<accession>A0AAI8YIN9</accession>
<feature type="transmembrane region" description="Helical" evidence="2">
    <location>
        <begin position="59"/>
        <end position="79"/>
    </location>
</feature>
<keyword evidence="2" id="KW-1133">Transmembrane helix</keyword>
<evidence type="ECO:0000256" key="1">
    <source>
        <dbReference type="SAM" id="MobiDB-lite"/>
    </source>
</evidence>
<evidence type="ECO:0000313" key="3">
    <source>
        <dbReference type="EMBL" id="CAJ2506195.1"/>
    </source>
</evidence>
<name>A0AAI8YIN9_9PEZI</name>
<feature type="transmembrane region" description="Helical" evidence="2">
    <location>
        <begin position="12"/>
        <end position="33"/>
    </location>
</feature>
<keyword evidence="2" id="KW-0472">Membrane</keyword>
<evidence type="ECO:0000313" key="4">
    <source>
        <dbReference type="Proteomes" id="UP001295740"/>
    </source>
</evidence>
<reference evidence="3" key="1">
    <citation type="submission" date="2023-10" db="EMBL/GenBank/DDBJ databases">
        <authorList>
            <person name="Hackl T."/>
        </authorList>
    </citation>
    <scope>NUCLEOTIDE SEQUENCE</scope>
</reference>
<evidence type="ECO:0000256" key="2">
    <source>
        <dbReference type="SAM" id="Phobius"/>
    </source>
</evidence>
<feature type="transmembrane region" description="Helical" evidence="2">
    <location>
        <begin position="308"/>
        <end position="329"/>
    </location>
</feature>